<feature type="domain" description="Integrase catalytic" evidence="1">
    <location>
        <begin position="23"/>
        <end position="127"/>
    </location>
</feature>
<organism evidence="2 3">
    <name type="scientific">Frankliniella fusca</name>
    <dbReference type="NCBI Taxonomy" id="407009"/>
    <lineage>
        <taxon>Eukaryota</taxon>
        <taxon>Metazoa</taxon>
        <taxon>Ecdysozoa</taxon>
        <taxon>Arthropoda</taxon>
        <taxon>Hexapoda</taxon>
        <taxon>Insecta</taxon>
        <taxon>Pterygota</taxon>
        <taxon>Neoptera</taxon>
        <taxon>Paraneoptera</taxon>
        <taxon>Thysanoptera</taxon>
        <taxon>Terebrantia</taxon>
        <taxon>Thripoidea</taxon>
        <taxon>Thripidae</taxon>
        <taxon>Frankliniella</taxon>
    </lineage>
</organism>
<dbReference type="AlphaFoldDB" id="A0AAE1GZ82"/>
<reference evidence="2" key="2">
    <citation type="journal article" date="2023" name="BMC Genomics">
        <title>Pest status, molecular evolution, and epigenetic factors derived from the genome assembly of Frankliniella fusca, a thysanopteran phytovirus vector.</title>
        <authorList>
            <person name="Catto M.A."/>
            <person name="Labadie P.E."/>
            <person name="Jacobson A.L."/>
            <person name="Kennedy G.G."/>
            <person name="Srinivasan R."/>
            <person name="Hunt B.G."/>
        </authorList>
    </citation>
    <scope>NUCLEOTIDE SEQUENCE</scope>
    <source>
        <strain evidence="2">PL_HMW_Pooled</strain>
    </source>
</reference>
<dbReference type="PANTHER" id="PTHR37984">
    <property type="entry name" value="PROTEIN CBG26694"/>
    <property type="match status" value="1"/>
</dbReference>
<dbReference type="InterPro" id="IPR012337">
    <property type="entry name" value="RNaseH-like_sf"/>
</dbReference>
<dbReference type="Proteomes" id="UP001219518">
    <property type="component" value="Unassembled WGS sequence"/>
</dbReference>
<proteinExistence type="predicted"/>
<dbReference type="InterPro" id="IPR001584">
    <property type="entry name" value="Integrase_cat-core"/>
</dbReference>
<dbReference type="GO" id="GO:0015074">
    <property type="term" value="P:DNA integration"/>
    <property type="evidence" value="ECO:0007669"/>
    <property type="project" value="InterPro"/>
</dbReference>
<dbReference type="GO" id="GO:0003676">
    <property type="term" value="F:nucleic acid binding"/>
    <property type="evidence" value="ECO:0007669"/>
    <property type="project" value="InterPro"/>
</dbReference>
<dbReference type="InterPro" id="IPR036397">
    <property type="entry name" value="RNaseH_sf"/>
</dbReference>
<accession>A0AAE1GZ82</accession>
<dbReference type="EMBL" id="JAHWGI010000279">
    <property type="protein sequence ID" value="KAK3911558.1"/>
    <property type="molecule type" value="Genomic_DNA"/>
</dbReference>
<dbReference type="InterPro" id="IPR050951">
    <property type="entry name" value="Retrovirus_Pol_polyprotein"/>
</dbReference>
<dbReference type="Gene3D" id="3.30.420.10">
    <property type="entry name" value="Ribonuclease H-like superfamily/Ribonuclease H"/>
    <property type="match status" value="1"/>
</dbReference>
<dbReference type="PROSITE" id="PS50994">
    <property type="entry name" value="INTEGRASE"/>
    <property type="match status" value="1"/>
</dbReference>
<reference evidence="2" key="1">
    <citation type="submission" date="2021-07" db="EMBL/GenBank/DDBJ databases">
        <authorList>
            <person name="Catto M.A."/>
            <person name="Jacobson A."/>
            <person name="Kennedy G."/>
            <person name="Labadie P."/>
            <person name="Hunt B.G."/>
            <person name="Srinivasan R."/>
        </authorList>
    </citation>
    <scope>NUCLEOTIDE SEQUENCE</scope>
    <source>
        <strain evidence="2">PL_HMW_Pooled</strain>
        <tissue evidence="2">Head</tissue>
    </source>
</reference>
<evidence type="ECO:0000313" key="2">
    <source>
        <dbReference type="EMBL" id="KAK3911558.1"/>
    </source>
</evidence>
<comment type="caution">
    <text evidence="2">The sequence shown here is derived from an EMBL/GenBank/DDBJ whole genome shotgun (WGS) entry which is preliminary data.</text>
</comment>
<evidence type="ECO:0000259" key="1">
    <source>
        <dbReference type="PROSITE" id="PS50994"/>
    </source>
</evidence>
<name>A0AAE1GZ82_9NEOP</name>
<dbReference type="SUPFAM" id="SSF53098">
    <property type="entry name" value="Ribonuclease H-like"/>
    <property type="match status" value="1"/>
</dbReference>
<sequence>MLQGYKDTCEICLAKESTQRRGITVRPIVHSELNARVQVDLIDMQTCPDGDYRFIMVLQDHLAKFIHLRALTRKEAAQVADAIVPIFLDFGAPSILQSDNGREFANAVINSMQEMWPELRVVHGELF</sequence>
<evidence type="ECO:0000313" key="3">
    <source>
        <dbReference type="Proteomes" id="UP001219518"/>
    </source>
</evidence>
<gene>
    <name evidence="2" type="ORF">KUF71_004466</name>
</gene>
<dbReference type="PANTHER" id="PTHR37984:SF5">
    <property type="entry name" value="PROTEIN NYNRIN-LIKE"/>
    <property type="match status" value="1"/>
</dbReference>
<keyword evidence="3" id="KW-1185">Reference proteome</keyword>
<protein>
    <submittedName>
        <fullName evidence="2">SCAN domain-containing protein 3</fullName>
    </submittedName>
</protein>